<feature type="transmembrane region" description="Helical" evidence="10">
    <location>
        <begin position="143"/>
        <end position="163"/>
    </location>
</feature>
<keyword evidence="8 10" id="KW-1133">Transmembrane helix</keyword>
<dbReference type="STRING" id="299467.A0A443S597"/>
<keyword evidence="7 10" id="KW-0256">Endoplasmic reticulum</keyword>
<accession>A0A443S597</accession>
<evidence type="ECO:0000256" key="11">
    <source>
        <dbReference type="SAM" id="SignalP"/>
    </source>
</evidence>
<feature type="transmembrane region" description="Helical" evidence="10">
    <location>
        <begin position="169"/>
        <end position="196"/>
    </location>
</feature>
<feature type="transmembrane region" description="Helical" evidence="10">
    <location>
        <begin position="229"/>
        <end position="248"/>
    </location>
</feature>
<dbReference type="AlphaFoldDB" id="A0A443S597"/>
<evidence type="ECO:0000256" key="3">
    <source>
        <dbReference type="ARBA" id="ARBA00008715"/>
    </source>
</evidence>
<evidence type="ECO:0000313" key="13">
    <source>
        <dbReference type="Proteomes" id="UP000288716"/>
    </source>
</evidence>
<evidence type="ECO:0000256" key="1">
    <source>
        <dbReference type="ARBA" id="ARBA00004477"/>
    </source>
</evidence>
<dbReference type="EMBL" id="NCKV01008224">
    <property type="protein sequence ID" value="RWS22654.1"/>
    <property type="molecule type" value="Genomic_DNA"/>
</dbReference>
<evidence type="ECO:0000256" key="10">
    <source>
        <dbReference type="RuleBase" id="RU363110"/>
    </source>
</evidence>
<comment type="subcellular location">
    <subcellularLocation>
        <location evidence="1 10">Endoplasmic reticulum membrane</location>
        <topology evidence="1 10">Multi-pass membrane protein</topology>
    </subcellularLocation>
</comment>
<keyword evidence="13" id="KW-1185">Reference proteome</keyword>
<gene>
    <name evidence="12" type="ORF">B4U80_03785</name>
</gene>
<dbReference type="VEuPathDB" id="VectorBase:LDEU009386"/>
<dbReference type="Pfam" id="PF03155">
    <property type="entry name" value="Alg6_Alg8"/>
    <property type="match status" value="2"/>
</dbReference>
<comment type="similarity">
    <text evidence="3 10">Belongs to the ALG6/ALG8 glucosyltransferase family.</text>
</comment>
<comment type="caution">
    <text evidence="12">The sequence shown here is derived from an EMBL/GenBank/DDBJ whole genome shotgun (WGS) entry which is preliminary data.</text>
</comment>
<feature type="signal peptide" evidence="11">
    <location>
        <begin position="1"/>
        <end position="21"/>
    </location>
</feature>
<dbReference type="Proteomes" id="UP000288716">
    <property type="component" value="Unassembled WGS sequence"/>
</dbReference>
<evidence type="ECO:0000256" key="9">
    <source>
        <dbReference type="ARBA" id="ARBA00023136"/>
    </source>
</evidence>
<evidence type="ECO:0000256" key="6">
    <source>
        <dbReference type="ARBA" id="ARBA00022692"/>
    </source>
</evidence>
<dbReference type="UniPathway" id="UPA00378"/>
<feature type="transmembrane region" description="Helical" evidence="10">
    <location>
        <begin position="306"/>
        <end position="325"/>
    </location>
</feature>
<proteinExistence type="inferred from homology"/>
<evidence type="ECO:0000256" key="4">
    <source>
        <dbReference type="ARBA" id="ARBA00022676"/>
    </source>
</evidence>
<reference evidence="12 13" key="1">
    <citation type="journal article" date="2018" name="Gigascience">
        <title>Genomes of trombidid mites reveal novel predicted allergens and laterally-transferred genes associated with secondary metabolism.</title>
        <authorList>
            <person name="Dong X."/>
            <person name="Chaisiri K."/>
            <person name="Xia D."/>
            <person name="Armstrong S.D."/>
            <person name="Fang Y."/>
            <person name="Donnelly M.J."/>
            <person name="Kadowaki T."/>
            <person name="McGarry J.W."/>
            <person name="Darby A.C."/>
            <person name="Makepeace B.L."/>
        </authorList>
    </citation>
    <scope>NUCLEOTIDE SEQUENCE [LARGE SCALE GENOMIC DNA]</scope>
    <source>
        <strain evidence="12">UoL-UT</strain>
    </source>
</reference>
<dbReference type="OrthoDB" id="4983at2759"/>
<feature type="transmembrane region" description="Helical" evidence="10">
    <location>
        <begin position="203"/>
        <end position="223"/>
    </location>
</feature>
<keyword evidence="4 10" id="KW-0328">Glycosyltransferase</keyword>
<comment type="caution">
    <text evidence="10">Lacks conserved residue(s) required for the propagation of feature annotation.</text>
</comment>
<dbReference type="GO" id="GO:0042281">
    <property type="term" value="F:dolichyl pyrophosphate Man9GlcNAc2 alpha-1,3-glucosyltransferase activity"/>
    <property type="evidence" value="ECO:0007669"/>
    <property type="project" value="TreeGrafter"/>
</dbReference>
<keyword evidence="5 10" id="KW-0808">Transferase</keyword>
<evidence type="ECO:0000256" key="2">
    <source>
        <dbReference type="ARBA" id="ARBA00004922"/>
    </source>
</evidence>
<evidence type="ECO:0000313" key="12">
    <source>
        <dbReference type="EMBL" id="RWS22654.1"/>
    </source>
</evidence>
<feature type="chain" id="PRO_5019569015" description="Alpha-1,3-glucosyltransferase" evidence="11">
    <location>
        <begin position="22"/>
        <end position="358"/>
    </location>
</feature>
<feature type="transmembrane region" description="Helical" evidence="10">
    <location>
        <begin position="331"/>
        <end position="357"/>
    </location>
</feature>
<feature type="transmembrane region" description="Helical" evidence="10">
    <location>
        <begin position="109"/>
        <end position="131"/>
    </location>
</feature>
<protein>
    <recommendedName>
        <fullName evidence="10">Alpha-1,3-glucosyltransferase</fullName>
        <ecNumber evidence="10">2.4.1.-</ecNumber>
    </recommendedName>
</protein>
<keyword evidence="9 10" id="KW-0472">Membrane</keyword>
<dbReference type="EC" id="2.4.1.-" evidence="10"/>
<evidence type="ECO:0000256" key="7">
    <source>
        <dbReference type="ARBA" id="ARBA00022824"/>
    </source>
</evidence>
<dbReference type="PANTHER" id="PTHR12413">
    <property type="entry name" value="DOLICHYL GLYCOSYLTRANSFERASE"/>
    <property type="match status" value="1"/>
</dbReference>
<comment type="pathway">
    <text evidence="2 10">Protein modification; protein glycosylation.</text>
</comment>
<keyword evidence="6 10" id="KW-0812">Transmembrane</keyword>
<organism evidence="12 13">
    <name type="scientific">Leptotrombidium deliense</name>
    <dbReference type="NCBI Taxonomy" id="299467"/>
    <lineage>
        <taxon>Eukaryota</taxon>
        <taxon>Metazoa</taxon>
        <taxon>Ecdysozoa</taxon>
        <taxon>Arthropoda</taxon>
        <taxon>Chelicerata</taxon>
        <taxon>Arachnida</taxon>
        <taxon>Acari</taxon>
        <taxon>Acariformes</taxon>
        <taxon>Trombidiformes</taxon>
        <taxon>Prostigmata</taxon>
        <taxon>Anystina</taxon>
        <taxon>Parasitengona</taxon>
        <taxon>Trombiculoidea</taxon>
        <taxon>Trombiculidae</taxon>
        <taxon>Leptotrombidium</taxon>
    </lineage>
</organism>
<dbReference type="PANTHER" id="PTHR12413:SF1">
    <property type="entry name" value="DOLICHYL PYROPHOSPHATE MAN9GLCNAC2 ALPHA-1,3-GLUCOSYLTRANSFERASE"/>
    <property type="match status" value="1"/>
</dbReference>
<keyword evidence="11" id="KW-0732">Signal</keyword>
<dbReference type="GO" id="GO:0005789">
    <property type="term" value="C:endoplasmic reticulum membrane"/>
    <property type="evidence" value="ECO:0007669"/>
    <property type="project" value="UniProtKB-SubCell"/>
</dbReference>
<sequence>MKDPFLPFGVLLALLVRWTVSRFPYSGAGKPPLYGDYEAQRHWMEITVNLEPKEWYKNSTLNDLQYWGLDYPPLTAYHMFVNGKIAEFYDPSWVKLNDSRGTHGYYHKLFMRTTVMFSDLLYIGAILLYWSSAERPVKDRDKALFATLSLLYPGLILIDHGHFQYNCVSLGLTLFAVIFLESGSLIFGSLAFCLALNYKQMSLYHALPFFAYLLGISLKQQSIKNCLRMLSAISLTVIVTFYVIWLPFTGDSETFMQVVRRLFPFDRGLYEDKVANIWCSMEVILKLKQLLSFKTLGYIRHPSIKGFKYCLVNSSLVFFLLSFQVHEKSILLVSLPVLLLLHDCNFVAFWFCIVSVFR</sequence>
<dbReference type="InterPro" id="IPR004856">
    <property type="entry name" value="Glyco_trans_ALG6/ALG8"/>
</dbReference>
<evidence type="ECO:0000256" key="5">
    <source>
        <dbReference type="ARBA" id="ARBA00022679"/>
    </source>
</evidence>
<name>A0A443S597_9ACAR</name>
<evidence type="ECO:0000256" key="8">
    <source>
        <dbReference type="ARBA" id="ARBA00022989"/>
    </source>
</evidence>